<evidence type="ECO:0000256" key="3">
    <source>
        <dbReference type="ARBA" id="ARBA00022777"/>
    </source>
</evidence>
<feature type="binding site" evidence="6">
    <location>
        <position position="59"/>
    </location>
    <ligand>
        <name>GTP</name>
        <dbReference type="ChEBI" id="CHEBI:37565"/>
    </ligand>
</feature>
<evidence type="ECO:0000256" key="4">
    <source>
        <dbReference type="ARBA" id="ARBA00022993"/>
    </source>
</evidence>
<name>A0ABD4TJT7_9EURY</name>
<dbReference type="PANTHER" id="PTHR40732:SF1">
    <property type="entry name" value="GTP-DEPENDENT DEPHOSPHO-COA KINASE"/>
    <property type="match status" value="1"/>
</dbReference>
<protein>
    <recommendedName>
        <fullName evidence="6">GTP-dependent dephospho-CoA kinase</fullName>
        <ecNumber evidence="6">2.7.1.237</ecNumber>
    </recommendedName>
    <alternativeName>
        <fullName evidence="6">Dephospho-coenzyme A kinase</fullName>
        <shortName evidence="6">DPCK</shortName>
    </alternativeName>
</protein>
<evidence type="ECO:0000256" key="6">
    <source>
        <dbReference type="HAMAP-Rule" id="MF_00590"/>
    </source>
</evidence>
<comment type="similarity">
    <text evidence="6">Belongs to the GTP-dependent DPCK family.</text>
</comment>
<dbReference type="GO" id="GO:0016301">
    <property type="term" value="F:kinase activity"/>
    <property type="evidence" value="ECO:0007669"/>
    <property type="project" value="UniProtKB-UniRule"/>
</dbReference>
<dbReference type="GO" id="GO:0015937">
    <property type="term" value="P:coenzyme A biosynthetic process"/>
    <property type="evidence" value="ECO:0007669"/>
    <property type="project" value="UniProtKB-UniRule"/>
</dbReference>
<feature type="binding site" evidence="6">
    <location>
        <position position="113"/>
    </location>
    <ligand>
        <name>GTP</name>
        <dbReference type="ChEBI" id="CHEBI:37565"/>
    </ligand>
</feature>
<keyword evidence="1 6" id="KW-0808">Transferase</keyword>
<evidence type="ECO:0000256" key="5">
    <source>
        <dbReference type="ARBA" id="ARBA00023134"/>
    </source>
</evidence>
<sequence>MLRLQDEFRDLFRRPFGTLFSDISKVIPLLPGKVVYSVGDVVTDSLLSRGIYPDIAVIDGYTMRSPFLKTPLYAGARQIRVVNPAGMITADLISGLNEAITHPPALVFVEGEEDLAVIPLVIAAPNGALVLYGQPGEGVVLREIDDSAREDARILLSYFTSENASIK</sequence>
<feature type="binding site" evidence="6">
    <location>
        <position position="40"/>
    </location>
    <ligand>
        <name>GTP</name>
        <dbReference type="ChEBI" id="CHEBI:37565"/>
    </ligand>
</feature>
<dbReference type="EMBL" id="VOTZ01000021">
    <property type="protein sequence ID" value="MCQ1539179.1"/>
    <property type="molecule type" value="Genomic_DNA"/>
</dbReference>
<keyword evidence="2 6" id="KW-0547">Nucleotide-binding</keyword>
<dbReference type="PANTHER" id="PTHR40732">
    <property type="entry name" value="UPF0218 PROTEIN TK1697"/>
    <property type="match status" value="1"/>
</dbReference>
<keyword evidence="5 6" id="KW-0342">GTP-binding</keyword>
<comment type="caution">
    <text evidence="6">Lacks conserved residue(s) required for the propagation of feature annotation.</text>
</comment>
<comment type="pathway">
    <text evidence="6">Cofactor biosynthesis; coenzyme A biosynthesis.</text>
</comment>
<gene>
    <name evidence="7" type="ORF">FTO68_09325</name>
</gene>
<dbReference type="EC" id="2.7.1.237" evidence="6"/>
<dbReference type="InterPro" id="IPR007164">
    <property type="entry name" value="GTP-dep_dephospho-CoA_kin"/>
</dbReference>
<keyword evidence="8" id="KW-1185">Reference proteome</keyword>
<dbReference type="Pfam" id="PF04019">
    <property type="entry name" value="DUF359"/>
    <property type="match status" value="1"/>
</dbReference>
<accession>A0ABD4TJT7</accession>
<reference evidence="7 8" key="1">
    <citation type="submission" date="2019-08" db="EMBL/GenBank/DDBJ databases">
        <authorList>
            <person name="Chen S.-C."/>
            <person name="Lai M.-C."/>
            <person name="You Y.-T."/>
        </authorList>
    </citation>
    <scope>NUCLEOTIDE SEQUENCE [LARGE SCALE GENOMIC DNA]</scope>
    <source>
        <strain evidence="7 8">P2F9704a</strain>
    </source>
</reference>
<comment type="catalytic activity">
    <reaction evidence="6">
        <text>3'-dephospho-CoA + GTP = GDP + CoA + H(+)</text>
        <dbReference type="Rhea" id="RHEA:61156"/>
        <dbReference type="ChEBI" id="CHEBI:15378"/>
        <dbReference type="ChEBI" id="CHEBI:37565"/>
        <dbReference type="ChEBI" id="CHEBI:57287"/>
        <dbReference type="ChEBI" id="CHEBI:57328"/>
        <dbReference type="ChEBI" id="CHEBI:58189"/>
        <dbReference type="EC" id="2.7.1.237"/>
    </reaction>
</comment>
<evidence type="ECO:0000313" key="7">
    <source>
        <dbReference type="EMBL" id="MCQ1539179.1"/>
    </source>
</evidence>
<feature type="binding site" evidence="6">
    <location>
        <position position="41"/>
    </location>
    <ligand>
        <name>GTP</name>
        <dbReference type="ChEBI" id="CHEBI:37565"/>
    </ligand>
</feature>
<keyword evidence="4 6" id="KW-0173">Coenzyme A biosynthesis</keyword>
<evidence type="ECO:0000256" key="1">
    <source>
        <dbReference type="ARBA" id="ARBA00022679"/>
    </source>
</evidence>
<dbReference type="PIRSF" id="PIRSF006533">
    <property type="entry name" value="UCP006533"/>
    <property type="match status" value="1"/>
</dbReference>
<dbReference type="AlphaFoldDB" id="A0ABD4TJT7"/>
<organism evidence="7 8">
    <name type="scientific">Methanocalculus taiwanensis</name>
    <dbReference type="NCBI Taxonomy" id="106207"/>
    <lineage>
        <taxon>Archaea</taxon>
        <taxon>Methanobacteriati</taxon>
        <taxon>Methanobacteriota</taxon>
        <taxon>Stenosarchaea group</taxon>
        <taxon>Methanomicrobia</taxon>
        <taxon>Methanomicrobiales</taxon>
        <taxon>Methanocalculaceae</taxon>
        <taxon>Methanocalculus</taxon>
    </lineage>
</organism>
<keyword evidence="3 6" id="KW-0418">Kinase</keyword>
<comment type="function">
    <text evidence="6">Catalyzes the GTP-dependent phosphorylation of the 3'-hydroxyl group of dephosphocoenzyme A to form coenzyme A (CoA).</text>
</comment>
<dbReference type="RefSeq" id="WP_255333145.1">
    <property type="nucleotide sequence ID" value="NZ_VOTZ01000021.1"/>
</dbReference>
<dbReference type="HAMAP" id="MF_00590">
    <property type="entry name" value="Dephospho_CoA_kinase_GTP_dep"/>
    <property type="match status" value="1"/>
</dbReference>
<evidence type="ECO:0000313" key="8">
    <source>
        <dbReference type="Proteomes" id="UP001524383"/>
    </source>
</evidence>
<comment type="caution">
    <text evidence="7">The sequence shown here is derived from an EMBL/GenBank/DDBJ whole genome shotgun (WGS) entry which is preliminary data.</text>
</comment>
<proteinExistence type="inferred from homology"/>
<dbReference type="Proteomes" id="UP001524383">
    <property type="component" value="Unassembled WGS sequence"/>
</dbReference>
<evidence type="ECO:0000256" key="2">
    <source>
        <dbReference type="ARBA" id="ARBA00022741"/>
    </source>
</evidence>
<feature type="binding site" evidence="6">
    <location>
        <position position="42"/>
    </location>
    <ligand>
        <name>GTP</name>
        <dbReference type="ChEBI" id="CHEBI:37565"/>
    </ligand>
</feature>
<dbReference type="GO" id="GO:0005525">
    <property type="term" value="F:GTP binding"/>
    <property type="evidence" value="ECO:0007669"/>
    <property type="project" value="UniProtKB-UniRule"/>
</dbReference>